<evidence type="ECO:0000313" key="10">
    <source>
        <dbReference type="Ensembl" id="ENSOABP00000073072.1"/>
    </source>
</evidence>
<protein>
    <recommendedName>
        <fullName evidence="12">Hepcidin</fullName>
    </recommendedName>
</protein>
<feature type="signal peptide" evidence="9">
    <location>
        <begin position="1"/>
        <end position="24"/>
    </location>
</feature>
<keyword evidence="7" id="KW-0044">Antibiotic</keyword>
<dbReference type="Proteomes" id="UP000472276">
    <property type="component" value="Unassembled WGS sequence"/>
</dbReference>
<name>A0AAZ1XZV3_OREAU</name>
<keyword evidence="5" id="KW-0372">Hormone</keyword>
<accession>A0AAZ1XZV3</accession>
<dbReference type="GO" id="GO:0005179">
    <property type="term" value="F:hormone activity"/>
    <property type="evidence" value="ECO:0007669"/>
    <property type="project" value="UniProtKB-KW"/>
</dbReference>
<dbReference type="PANTHER" id="PTHR16877:SF0">
    <property type="entry name" value="HEPCIDIN"/>
    <property type="match status" value="1"/>
</dbReference>
<evidence type="ECO:0000313" key="11">
    <source>
        <dbReference type="Proteomes" id="UP000472276"/>
    </source>
</evidence>
<sequence>MKTFSVAVAVAVVLTFICVQQSSAVRVTEQEQEQEEPMSMDYPAAAHEEASVDSWKMLYNSRHKRGIKCRFCCGCCTPVSVEFAA</sequence>
<comment type="subcellular location">
    <subcellularLocation>
        <location evidence="1">Secreted</location>
    </subcellularLocation>
</comment>
<evidence type="ECO:0000256" key="6">
    <source>
        <dbReference type="ARBA" id="ARBA00022729"/>
    </source>
</evidence>
<keyword evidence="4" id="KW-0929">Antimicrobial</keyword>
<evidence type="ECO:0000256" key="1">
    <source>
        <dbReference type="ARBA" id="ARBA00004613"/>
    </source>
</evidence>
<organism evidence="10 11">
    <name type="scientific">Oreochromis aureus</name>
    <name type="common">Israeli tilapia</name>
    <name type="synonym">Chromis aureus</name>
    <dbReference type="NCBI Taxonomy" id="47969"/>
    <lineage>
        <taxon>Eukaryota</taxon>
        <taxon>Metazoa</taxon>
        <taxon>Chordata</taxon>
        <taxon>Craniata</taxon>
        <taxon>Vertebrata</taxon>
        <taxon>Euteleostomi</taxon>
        <taxon>Actinopterygii</taxon>
        <taxon>Neopterygii</taxon>
        <taxon>Teleostei</taxon>
        <taxon>Neoteleostei</taxon>
        <taxon>Acanthomorphata</taxon>
        <taxon>Ovalentaria</taxon>
        <taxon>Cichlomorphae</taxon>
        <taxon>Cichliformes</taxon>
        <taxon>Cichlidae</taxon>
        <taxon>African cichlids</taxon>
        <taxon>Pseudocrenilabrinae</taxon>
        <taxon>Oreochromini</taxon>
        <taxon>Oreochromis</taxon>
    </lineage>
</organism>
<dbReference type="InterPro" id="IPR010500">
    <property type="entry name" value="Hepcidin"/>
</dbReference>
<evidence type="ECO:0000256" key="4">
    <source>
        <dbReference type="ARBA" id="ARBA00022529"/>
    </source>
</evidence>
<feature type="chain" id="PRO_5044313393" description="Hepcidin" evidence="9">
    <location>
        <begin position="25"/>
        <end position="85"/>
    </location>
</feature>
<keyword evidence="3" id="KW-0964">Secreted</keyword>
<proteinExistence type="inferred from homology"/>
<evidence type="ECO:0000256" key="9">
    <source>
        <dbReference type="SAM" id="SignalP"/>
    </source>
</evidence>
<gene>
    <name evidence="10" type="primary">LOC120442666</name>
</gene>
<dbReference type="GO" id="GO:0042742">
    <property type="term" value="P:defense response to bacterium"/>
    <property type="evidence" value="ECO:0007669"/>
    <property type="project" value="UniProtKB-KW"/>
</dbReference>
<keyword evidence="8" id="KW-1015">Disulfide bond</keyword>
<comment type="similarity">
    <text evidence="2">Belongs to the hepcidin family.</text>
</comment>
<reference evidence="10" key="2">
    <citation type="submission" date="2025-08" db="UniProtKB">
        <authorList>
            <consortium name="Ensembl"/>
        </authorList>
    </citation>
    <scope>IDENTIFICATION</scope>
</reference>
<evidence type="ECO:0000256" key="5">
    <source>
        <dbReference type="ARBA" id="ARBA00022702"/>
    </source>
</evidence>
<dbReference type="Ensembl" id="ENSOABT00000082251.1">
    <property type="protein sequence ID" value="ENSOABP00000073072.1"/>
    <property type="gene ID" value="ENSOABG00000030697.1"/>
</dbReference>
<evidence type="ECO:0000256" key="8">
    <source>
        <dbReference type="ARBA" id="ARBA00023157"/>
    </source>
</evidence>
<keyword evidence="11" id="KW-1185">Reference proteome</keyword>
<keyword evidence="6 9" id="KW-0732">Signal</keyword>
<dbReference type="AlphaFoldDB" id="A0AAZ1XZV3"/>
<dbReference type="PANTHER" id="PTHR16877">
    <property type="entry name" value="HEPCIDIN"/>
    <property type="match status" value="1"/>
</dbReference>
<evidence type="ECO:0008006" key="12">
    <source>
        <dbReference type="Google" id="ProtNLM"/>
    </source>
</evidence>
<evidence type="ECO:0000256" key="3">
    <source>
        <dbReference type="ARBA" id="ARBA00022525"/>
    </source>
</evidence>
<dbReference type="Pfam" id="PF06446">
    <property type="entry name" value="Hepcidin"/>
    <property type="match status" value="1"/>
</dbReference>
<evidence type="ECO:0000256" key="2">
    <source>
        <dbReference type="ARBA" id="ARBA00008022"/>
    </source>
</evidence>
<evidence type="ECO:0000256" key="7">
    <source>
        <dbReference type="ARBA" id="ARBA00023022"/>
    </source>
</evidence>
<reference evidence="11" key="1">
    <citation type="submission" date="2020-03" db="EMBL/GenBank/DDBJ databases">
        <title>Evolution of repeat sequences and sex chromosomes of tilapia species revealed by chromosome-level genomes.</title>
        <authorList>
            <person name="Xu L."/>
            <person name="Tao W."/>
            <person name="Wang D."/>
            <person name="Zhou Q."/>
        </authorList>
    </citation>
    <scope>NUCLEOTIDE SEQUENCE [LARGE SCALE GENOMIC DNA]</scope>
    <source>
        <strain evidence="11">Israel</strain>
    </source>
</reference>
<dbReference type="GO" id="GO:0006879">
    <property type="term" value="P:intracellular iron ion homeostasis"/>
    <property type="evidence" value="ECO:0007669"/>
    <property type="project" value="InterPro"/>
</dbReference>
<reference evidence="10" key="3">
    <citation type="submission" date="2025-09" db="UniProtKB">
        <authorList>
            <consortium name="Ensembl"/>
        </authorList>
    </citation>
    <scope>IDENTIFICATION</scope>
</reference>
<dbReference type="GO" id="GO:0005576">
    <property type="term" value="C:extracellular region"/>
    <property type="evidence" value="ECO:0007669"/>
    <property type="project" value="UniProtKB-SubCell"/>
</dbReference>